<dbReference type="Gramene" id="Dexi9A01G0002760.1">
    <property type="protein sequence ID" value="Dexi9A01G0002760.1:cds"/>
    <property type="gene ID" value="Dexi9A01G0002760"/>
</dbReference>
<feature type="region of interest" description="Disordered" evidence="2">
    <location>
        <begin position="304"/>
        <end position="334"/>
    </location>
</feature>
<evidence type="ECO:0000256" key="1">
    <source>
        <dbReference type="ARBA" id="ARBA00023242"/>
    </source>
</evidence>
<accession>A0A835BT35</accession>
<comment type="caution">
    <text evidence="4">The sequence shown here is derived from an EMBL/GenBank/DDBJ whole genome shotgun (WGS) entry which is preliminary data.</text>
</comment>
<dbReference type="AlphaFoldDB" id="A0A835BT35"/>
<feature type="domain" description="ELM2" evidence="3">
    <location>
        <begin position="125"/>
        <end position="185"/>
    </location>
</feature>
<dbReference type="Proteomes" id="UP000636709">
    <property type="component" value="Unassembled WGS sequence"/>
</dbReference>
<evidence type="ECO:0000259" key="3">
    <source>
        <dbReference type="PROSITE" id="PS51156"/>
    </source>
</evidence>
<evidence type="ECO:0000313" key="4">
    <source>
        <dbReference type="EMBL" id="KAF8708639.1"/>
    </source>
</evidence>
<evidence type="ECO:0000313" key="5">
    <source>
        <dbReference type="Proteomes" id="UP000636709"/>
    </source>
</evidence>
<protein>
    <recommendedName>
        <fullName evidence="3">ELM2 domain-containing protein</fullName>
    </recommendedName>
</protein>
<feature type="region of interest" description="Disordered" evidence="2">
    <location>
        <begin position="1"/>
        <end position="24"/>
    </location>
</feature>
<dbReference type="PANTHER" id="PTHR46872">
    <property type="entry name" value="DNA BINDING PROTEIN"/>
    <property type="match status" value="1"/>
</dbReference>
<dbReference type="InterPro" id="IPR000949">
    <property type="entry name" value="ELM2_dom"/>
</dbReference>
<dbReference type="OrthoDB" id="1938526at2759"/>
<evidence type="ECO:0000256" key="2">
    <source>
        <dbReference type="SAM" id="MobiDB-lite"/>
    </source>
</evidence>
<proteinExistence type="predicted"/>
<keyword evidence="5" id="KW-1185">Reference proteome</keyword>
<gene>
    <name evidence="4" type="ORF">HU200_030019</name>
</gene>
<dbReference type="PANTHER" id="PTHR46872:SF10">
    <property type="entry name" value="MYB-LIKE DOMAIN-CONTAINING PROTEIN"/>
    <property type="match status" value="1"/>
</dbReference>
<organism evidence="4 5">
    <name type="scientific">Digitaria exilis</name>
    <dbReference type="NCBI Taxonomy" id="1010633"/>
    <lineage>
        <taxon>Eukaryota</taxon>
        <taxon>Viridiplantae</taxon>
        <taxon>Streptophyta</taxon>
        <taxon>Embryophyta</taxon>
        <taxon>Tracheophyta</taxon>
        <taxon>Spermatophyta</taxon>
        <taxon>Magnoliopsida</taxon>
        <taxon>Liliopsida</taxon>
        <taxon>Poales</taxon>
        <taxon>Poaceae</taxon>
        <taxon>PACMAD clade</taxon>
        <taxon>Panicoideae</taxon>
        <taxon>Panicodae</taxon>
        <taxon>Paniceae</taxon>
        <taxon>Anthephorinae</taxon>
        <taxon>Digitaria</taxon>
    </lineage>
</organism>
<keyword evidence="1" id="KW-0539">Nucleus</keyword>
<dbReference type="PROSITE" id="PS51156">
    <property type="entry name" value="ELM2"/>
    <property type="match status" value="1"/>
</dbReference>
<dbReference type="EMBL" id="JACEFO010001756">
    <property type="protein sequence ID" value="KAF8708639.1"/>
    <property type="molecule type" value="Genomic_DNA"/>
</dbReference>
<feature type="compositionally biased region" description="Basic and acidic residues" evidence="2">
    <location>
        <begin position="312"/>
        <end position="326"/>
    </location>
</feature>
<sequence>MVGSDIPLGGHGVMPGSPEQTRKGKGIVATVEKNASALVDVDGAMAWLRLAAGGALWAVPGRNCGIVDDEERLAVILALRHTRSEKVDPDETNILYSKQKQKRLLKQGTAGDLSNLSSFLISARKQIRVDSVAYQATIPEWVGPPGSEQSLAEYKNDNLQRMGTMVKLPPVIEPMKTRKAAKDKNAVDDKCKCSLPGSEACVRFHVKEACKGLWYQLGGKASKNLGLDAMGERVLKLWTAEDKEKLADIEKLVSQDSHEDFMEIALKKFKSERTMDLTSYYYNIFLPKRLASLNRAEATNTKIIVDNEGNNQDEKNNVHRSEEESKGSGSSSRR</sequence>
<name>A0A835BT35_9POAL</name>
<reference evidence="4" key="1">
    <citation type="submission" date="2020-07" db="EMBL/GenBank/DDBJ databases">
        <title>Genome sequence and genetic diversity analysis of an under-domesticated orphan crop, white fonio (Digitaria exilis).</title>
        <authorList>
            <person name="Bennetzen J.L."/>
            <person name="Chen S."/>
            <person name="Ma X."/>
            <person name="Wang X."/>
            <person name="Yssel A.E.J."/>
            <person name="Chaluvadi S.R."/>
            <person name="Johnson M."/>
            <person name="Gangashetty P."/>
            <person name="Hamidou F."/>
            <person name="Sanogo M.D."/>
            <person name="Zwaenepoel A."/>
            <person name="Wallace J."/>
            <person name="Van De Peer Y."/>
            <person name="Van Deynze A."/>
        </authorList>
    </citation>
    <scope>NUCLEOTIDE SEQUENCE</scope>
    <source>
        <tissue evidence="4">Leaves</tissue>
    </source>
</reference>